<dbReference type="RefSeq" id="XP_024574342.1">
    <property type="nucleotide sequence ID" value="XM_024723356.1"/>
</dbReference>
<dbReference type="Proteomes" id="UP000054928">
    <property type="component" value="Unassembled WGS sequence"/>
</dbReference>
<evidence type="ECO:0000313" key="2">
    <source>
        <dbReference type="Proteomes" id="UP000054928"/>
    </source>
</evidence>
<evidence type="ECO:0000313" key="1">
    <source>
        <dbReference type="EMBL" id="CEG37973.1"/>
    </source>
</evidence>
<protein>
    <submittedName>
        <fullName evidence="1">Uncharacterized protein</fullName>
    </submittedName>
</protein>
<sequence length="57" mass="6221">MIGSPGVVDSMELGFTALSANSFYQNILSKSMIFNHSTKVKVIGACLVSPYRGRIRK</sequence>
<dbReference type="GeneID" id="36401073"/>
<dbReference type="EMBL" id="CCYD01000291">
    <property type="protein sequence ID" value="CEG37973.1"/>
    <property type="molecule type" value="Genomic_DNA"/>
</dbReference>
<accession>A0A0P1ACB0</accession>
<keyword evidence="2" id="KW-1185">Reference proteome</keyword>
<reference evidence="2" key="1">
    <citation type="submission" date="2014-09" db="EMBL/GenBank/DDBJ databases">
        <authorList>
            <person name="Sharma Rahul"/>
            <person name="Thines Marco"/>
        </authorList>
    </citation>
    <scope>NUCLEOTIDE SEQUENCE [LARGE SCALE GENOMIC DNA]</scope>
</reference>
<proteinExistence type="predicted"/>
<organism evidence="1 2">
    <name type="scientific">Plasmopara halstedii</name>
    <name type="common">Downy mildew of sunflower</name>
    <dbReference type="NCBI Taxonomy" id="4781"/>
    <lineage>
        <taxon>Eukaryota</taxon>
        <taxon>Sar</taxon>
        <taxon>Stramenopiles</taxon>
        <taxon>Oomycota</taxon>
        <taxon>Peronosporomycetes</taxon>
        <taxon>Peronosporales</taxon>
        <taxon>Peronosporaceae</taxon>
        <taxon>Plasmopara</taxon>
    </lineage>
</organism>
<dbReference type="AlphaFoldDB" id="A0A0P1ACB0"/>
<name>A0A0P1ACB0_PLAHL</name>